<protein>
    <submittedName>
        <fullName evidence="1">Uncharacterized protein</fullName>
    </submittedName>
</protein>
<proteinExistence type="predicted"/>
<dbReference type="AlphaFoldDB" id="A0A0B6Z0X9"/>
<accession>A0A0B6Z0X9</accession>
<name>A0A0B6Z0X9_9EUPU</name>
<dbReference type="EMBL" id="HACG01015379">
    <property type="protein sequence ID" value="CEK62244.1"/>
    <property type="molecule type" value="Transcribed_RNA"/>
</dbReference>
<gene>
    <name evidence="1" type="primary">ORF44634</name>
</gene>
<organism evidence="1">
    <name type="scientific">Arion vulgaris</name>
    <dbReference type="NCBI Taxonomy" id="1028688"/>
    <lineage>
        <taxon>Eukaryota</taxon>
        <taxon>Metazoa</taxon>
        <taxon>Spiralia</taxon>
        <taxon>Lophotrochozoa</taxon>
        <taxon>Mollusca</taxon>
        <taxon>Gastropoda</taxon>
        <taxon>Heterobranchia</taxon>
        <taxon>Euthyneura</taxon>
        <taxon>Panpulmonata</taxon>
        <taxon>Eupulmonata</taxon>
        <taxon>Stylommatophora</taxon>
        <taxon>Helicina</taxon>
        <taxon>Arionoidea</taxon>
        <taxon>Arionidae</taxon>
        <taxon>Arion</taxon>
    </lineage>
</organism>
<sequence>RASALNKGTGPLNMCSISLSPFGSPGNRSQLCSMTKLVGIEENLHTSGGSSTWT</sequence>
<feature type="non-terminal residue" evidence="1">
    <location>
        <position position="1"/>
    </location>
</feature>
<reference evidence="1" key="1">
    <citation type="submission" date="2014-12" db="EMBL/GenBank/DDBJ databases">
        <title>Insight into the proteome of Arion vulgaris.</title>
        <authorList>
            <person name="Aradska J."/>
            <person name="Bulat T."/>
            <person name="Smidak R."/>
            <person name="Sarate P."/>
            <person name="Gangsoo J."/>
            <person name="Sialana F."/>
            <person name="Bilban M."/>
            <person name="Lubec G."/>
        </authorList>
    </citation>
    <scope>NUCLEOTIDE SEQUENCE</scope>
    <source>
        <tissue evidence="1">Skin</tissue>
    </source>
</reference>
<evidence type="ECO:0000313" key="1">
    <source>
        <dbReference type="EMBL" id="CEK62244.1"/>
    </source>
</evidence>